<evidence type="ECO:0008006" key="3">
    <source>
        <dbReference type="Google" id="ProtNLM"/>
    </source>
</evidence>
<keyword evidence="2" id="KW-1185">Reference proteome</keyword>
<organism evidence="1 2">
    <name type="scientific">Cohnella hashimotonis</name>
    <dbReference type="NCBI Taxonomy" id="2826895"/>
    <lineage>
        <taxon>Bacteria</taxon>
        <taxon>Bacillati</taxon>
        <taxon>Bacillota</taxon>
        <taxon>Bacilli</taxon>
        <taxon>Bacillales</taxon>
        <taxon>Paenibacillaceae</taxon>
        <taxon>Cohnella</taxon>
    </lineage>
</organism>
<dbReference type="RefSeq" id="WP_282910331.1">
    <property type="nucleotide sequence ID" value="NZ_JAGRPV010000001.1"/>
</dbReference>
<dbReference type="Proteomes" id="UP001161691">
    <property type="component" value="Unassembled WGS sequence"/>
</dbReference>
<sequence>MLIQDRTAYKIWDNEIKEFERRWAFERHPHEIKRPRPKASAHWLALMLLGLLRRQ</sequence>
<protein>
    <recommendedName>
        <fullName evidence="3">Transposase</fullName>
    </recommendedName>
</protein>
<reference evidence="1" key="1">
    <citation type="submission" date="2023-04" db="EMBL/GenBank/DDBJ databases">
        <title>Comparative genomic analysis of Cohnella hashimotonis sp. nov., isolated from the International Space Station.</title>
        <authorList>
            <person name="Venkateswaran K."/>
            <person name="Simpson A."/>
        </authorList>
    </citation>
    <scope>NUCLEOTIDE SEQUENCE</scope>
    <source>
        <strain evidence="1">F6_2S_P_1</strain>
    </source>
</reference>
<evidence type="ECO:0000313" key="2">
    <source>
        <dbReference type="Proteomes" id="UP001161691"/>
    </source>
</evidence>
<comment type="caution">
    <text evidence="1">The sequence shown here is derived from an EMBL/GenBank/DDBJ whole genome shotgun (WGS) entry which is preliminary data.</text>
</comment>
<proteinExistence type="predicted"/>
<dbReference type="EMBL" id="JAGRPV010000001">
    <property type="protein sequence ID" value="MDI4647573.1"/>
    <property type="molecule type" value="Genomic_DNA"/>
</dbReference>
<gene>
    <name evidence="1" type="ORF">KB449_21660</name>
</gene>
<name>A0ABT6TMT3_9BACL</name>
<accession>A0ABT6TMT3</accession>
<evidence type="ECO:0000313" key="1">
    <source>
        <dbReference type="EMBL" id="MDI4647573.1"/>
    </source>
</evidence>